<organism evidence="1 2">
    <name type="scientific">Bacillus mycoides</name>
    <dbReference type="NCBI Taxonomy" id="1405"/>
    <lineage>
        <taxon>Bacteria</taxon>
        <taxon>Bacillati</taxon>
        <taxon>Bacillota</taxon>
        <taxon>Bacilli</taxon>
        <taxon>Bacillales</taxon>
        <taxon>Bacillaceae</taxon>
        <taxon>Bacillus</taxon>
        <taxon>Bacillus cereus group</taxon>
    </lineage>
</organism>
<protein>
    <submittedName>
        <fullName evidence="1">Uncharacterized protein</fullName>
    </submittedName>
</protein>
<dbReference type="AlphaFoldDB" id="A0A1G4ENU1"/>
<name>A0A1G4ENU1_BACMY</name>
<reference evidence="1 2" key="1">
    <citation type="submission" date="2016-08" db="EMBL/GenBank/DDBJ databases">
        <authorList>
            <person name="Seilhamer J.J."/>
        </authorList>
    </citation>
    <scope>NUCLEOTIDE SEQUENCE [LARGE SCALE GENOMIC DNA]</scope>
    <source>
        <strain evidence="1 2">SDA_GO95</strain>
    </source>
</reference>
<dbReference type="Proteomes" id="UP000195696">
    <property type="component" value="Unassembled WGS sequence"/>
</dbReference>
<proteinExistence type="predicted"/>
<dbReference type="EMBL" id="FMAK01000044">
    <property type="protein sequence ID" value="SCB69498.1"/>
    <property type="molecule type" value="Genomic_DNA"/>
</dbReference>
<evidence type="ECO:0000313" key="1">
    <source>
        <dbReference type="EMBL" id="SCB69498.1"/>
    </source>
</evidence>
<accession>A0A1G4ENU1</accession>
<sequence length="25" mass="3020">MGEELKLPQRYNQHRKQIEQGLLPI</sequence>
<gene>
    <name evidence="1" type="ORF">BWGO95_03659</name>
</gene>
<evidence type="ECO:0000313" key="2">
    <source>
        <dbReference type="Proteomes" id="UP000195696"/>
    </source>
</evidence>